<dbReference type="Pfam" id="PF09704">
    <property type="entry name" value="Cas_Cas5d"/>
    <property type="match status" value="1"/>
</dbReference>
<dbReference type="GO" id="GO:0051607">
    <property type="term" value="P:defense response to virus"/>
    <property type="evidence" value="ECO:0007669"/>
    <property type="project" value="UniProtKB-KW"/>
</dbReference>
<dbReference type="EMBL" id="AEEH01000048">
    <property type="protein sequence ID" value="EFM24724.1"/>
    <property type="molecule type" value="Genomic_DNA"/>
</dbReference>
<sequence length="232" mass="27307">MNRLKTLLLKFAGPLQSWGTDSKFETRYTDFYPSKSAVIGMIAASFGYRRHEDEKIKKLNDLDFAVRVDQRGNLLRDYQIATAYKPDGRFERNYVTNRYYLEDAIFVVAIGGEDNFIDQIEHSLKNPYFQTFFGKRSNPINPDFILDKTDLGVIESLENLSWQAGNWYKRDFKDKSKVDLEVYIDGDLLEESVSKFRKDRVESFSQKNRRFGYRGEKRYVVTLSEEHDAFNF</sequence>
<name>E0NN51_9FIRM</name>
<proteinExistence type="predicted"/>
<accession>E0NN51</accession>
<comment type="caution">
    <text evidence="2">The sequence shown here is derived from an EMBL/GenBank/DDBJ whole genome shotgun (WGS) entry which is preliminary data.</text>
</comment>
<dbReference type="AlphaFoldDB" id="E0NN51"/>
<evidence type="ECO:0000313" key="2">
    <source>
        <dbReference type="EMBL" id="EFM24724.1"/>
    </source>
</evidence>
<dbReference type="GO" id="GO:0043571">
    <property type="term" value="P:maintenance of CRISPR repeat elements"/>
    <property type="evidence" value="ECO:0007669"/>
    <property type="project" value="InterPro"/>
</dbReference>
<dbReference type="HOGENOM" id="CLU_084726_1_0_9"/>
<dbReference type="OrthoDB" id="3189549at2"/>
<gene>
    <name evidence="2" type="primary">casD</name>
    <name evidence="2" type="ORF">HMPREF9225_1590</name>
</gene>
<reference evidence="2 3" key="1">
    <citation type="submission" date="2010-07" db="EMBL/GenBank/DDBJ databases">
        <authorList>
            <person name="Muzny D."/>
            <person name="Qin X."/>
            <person name="Deng J."/>
            <person name="Jiang H."/>
            <person name="Liu Y."/>
            <person name="Qu J."/>
            <person name="Song X.-Z."/>
            <person name="Zhang L."/>
            <person name="Thornton R."/>
            <person name="Coyle M."/>
            <person name="Francisco L."/>
            <person name="Jackson L."/>
            <person name="Javaid M."/>
            <person name="Korchina V."/>
            <person name="Kovar C."/>
            <person name="Mata R."/>
            <person name="Mathew T."/>
            <person name="Ngo R."/>
            <person name="Nguyen L."/>
            <person name="Nguyen N."/>
            <person name="Okwuonu G."/>
            <person name="Ongeri F."/>
            <person name="Pham C."/>
            <person name="Simmons D."/>
            <person name="Wilczek-Boney K."/>
            <person name="Hale W."/>
            <person name="Jakkamsetti A."/>
            <person name="Pham P."/>
            <person name="Ruth R."/>
            <person name="San Lucas F."/>
            <person name="Warren J."/>
            <person name="Zhang J."/>
            <person name="Zhao Z."/>
            <person name="Zhou C."/>
            <person name="Zhu D."/>
            <person name="Lee S."/>
            <person name="Bess C."/>
            <person name="Blankenburg K."/>
            <person name="Forbes L."/>
            <person name="Fu Q."/>
            <person name="Gubbala S."/>
            <person name="Hirani K."/>
            <person name="Jayaseelan J.C."/>
            <person name="Lara F."/>
            <person name="Munidasa M."/>
            <person name="Palculict T."/>
            <person name="Patil S."/>
            <person name="Pu L.-L."/>
            <person name="Saada N."/>
            <person name="Tang L."/>
            <person name="Weissenberger G."/>
            <person name="Zhu Y."/>
            <person name="Hemphill L."/>
            <person name="Shang Y."/>
            <person name="Youmans B."/>
            <person name="Ayvaz T."/>
            <person name="Ross M."/>
            <person name="Santibanez J."/>
            <person name="Aqrawi P."/>
            <person name="Gross S."/>
            <person name="Joshi V."/>
            <person name="Fowler G."/>
            <person name="Nazareth L."/>
            <person name="Reid J."/>
            <person name="Worley K."/>
            <person name="Petrosino J."/>
            <person name="Highlander S."/>
            <person name="Gibbs R."/>
        </authorList>
    </citation>
    <scope>NUCLEOTIDE SEQUENCE [LARGE SCALE GENOMIC DNA]</scope>
    <source>
        <strain evidence="2 3">ATCC BAA-1640</strain>
    </source>
</reference>
<dbReference type="CDD" id="cd09645">
    <property type="entry name" value="Cas5_I-E"/>
    <property type="match status" value="1"/>
</dbReference>
<dbReference type="InterPro" id="IPR010147">
    <property type="entry name" value="CRISPR-assoc_prot_CasD"/>
</dbReference>
<dbReference type="NCBIfam" id="TIGR01868">
    <property type="entry name" value="casD_Cas5e"/>
    <property type="match status" value="1"/>
</dbReference>
<keyword evidence="1" id="KW-0051">Antiviral defense</keyword>
<dbReference type="GO" id="GO:0003723">
    <property type="term" value="F:RNA binding"/>
    <property type="evidence" value="ECO:0007669"/>
    <property type="project" value="InterPro"/>
</dbReference>
<dbReference type="STRING" id="862517.HMPREF9225_1590"/>
<dbReference type="InterPro" id="IPR021124">
    <property type="entry name" value="CRISPR-assoc_prot_Cas5"/>
</dbReference>
<protein>
    <submittedName>
        <fullName evidence="2">CRISPR system CASCADE complex protein CasD</fullName>
    </submittedName>
</protein>
<dbReference type="Gene3D" id="3.30.70.2660">
    <property type="match status" value="1"/>
</dbReference>
<dbReference type="NCBIfam" id="TIGR02593">
    <property type="entry name" value="CRISPR_cas5"/>
    <property type="match status" value="1"/>
</dbReference>
<dbReference type="eggNOG" id="ENOG502ZBPB">
    <property type="taxonomic scope" value="Bacteria"/>
</dbReference>
<evidence type="ECO:0000313" key="3">
    <source>
        <dbReference type="Proteomes" id="UP000003280"/>
    </source>
</evidence>
<dbReference type="Proteomes" id="UP000003280">
    <property type="component" value="Unassembled WGS sequence"/>
</dbReference>
<evidence type="ECO:0000256" key="1">
    <source>
        <dbReference type="ARBA" id="ARBA00023118"/>
    </source>
</evidence>
<keyword evidence="3" id="KW-1185">Reference proteome</keyword>
<organism evidence="2 3">
    <name type="scientific">Peptoniphilus duerdenii ATCC BAA-1640</name>
    <dbReference type="NCBI Taxonomy" id="862517"/>
    <lineage>
        <taxon>Bacteria</taxon>
        <taxon>Bacillati</taxon>
        <taxon>Bacillota</taxon>
        <taxon>Tissierellia</taxon>
        <taxon>Tissierellales</taxon>
        <taxon>Peptoniphilaceae</taxon>
        <taxon>Peptoniphilus</taxon>
    </lineage>
</organism>
<dbReference type="InterPro" id="IPR013422">
    <property type="entry name" value="CRISPR-assoc_prot_Cas5_N"/>
</dbReference>
<dbReference type="RefSeq" id="WP_008902365.1">
    <property type="nucleotide sequence ID" value="NZ_GL397071.1"/>
</dbReference>